<dbReference type="InterPro" id="IPR009057">
    <property type="entry name" value="Homeodomain-like_sf"/>
</dbReference>
<dbReference type="InterPro" id="IPR001005">
    <property type="entry name" value="SANT/Myb"/>
</dbReference>
<dbReference type="PANTHER" id="PTHR41733">
    <property type="entry name" value="UBIQUITIN-ASSOCIATED/TRANSLATION ELONGATION FACTOR EF1B, N-TERMINAL, EUKARYOTE"/>
    <property type="match status" value="1"/>
</dbReference>
<reference evidence="2" key="1">
    <citation type="journal article" date="2022" name="Proc. Natl. Acad. Sci. U.S.A.">
        <title>Life cycle and functional genomics of the unicellular red alga Galdieria for elucidating algal and plant evolution and industrial use.</title>
        <authorList>
            <person name="Hirooka S."/>
            <person name="Itabashi T."/>
            <person name="Ichinose T.M."/>
            <person name="Onuma R."/>
            <person name="Fujiwara T."/>
            <person name="Yamashita S."/>
            <person name="Jong L.W."/>
            <person name="Tomita R."/>
            <person name="Iwane A.H."/>
            <person name="Miyagishima S.Y."/>
        </authorList>
    </citation>
    <scope>NUCLEOTIDE SEQUENCE</scope>
    <source>
        <strain evidence="2">NBRC 102759</strain>
    </source>
</reference>
<dbReference type="EMBL" id="BQMJ01000006">
    <property type="protein sequence ID" value="GJQ09104.1"/>
    <property type="molecule type" value="Genomic_DNA"/>
</dbReference>
<keyword evidence="3" id="KW-1185">Reference proteome</keyword>
<feature type="region of interest" description="Disordered" evidence="1">
    <location>
        <begin position="262"/>
        <end position="299"/>
    </location>
</feature>
<dbReference type="PANTHER" id="PTHR41733:SF1">
    <property type="entry name" value="CHROMOSOME UNDETERMINED SCAFFOLD_30, WHOLE GENOME SHOTGUN SEQUENCE"/>
    <property type="match status" value="1"/>
</dbReference>
<sequence length="299" mass="33622">MSKVNDGAMEQVRITPSLAPSKDSLSLWNFSLSPGWTKEEVRILSLCLMSFGVGRWQKIVDSGYLPNKTISQLNLQTQRLIGQQSVAEFTGLCIDPAEVREHNERRIAQGAKTKGGIIVNAGPNPTKEVIMSRLKENSKKFGLKDEQISVAKAQLLGFMEGQKVQRNMEKISTKVRQQAVSYMVDQIAEGNKKKLCVDKDGLKLYSLEEKSDKSPEELREYLGKLMDTLLVINESIHKLQSEAIPTEEEKDAMRDITNVSVVEDIQTKQPDSDDYQSRCVIKEQVDPSPPVKQGTKRQR</sequence>
<dbReference type="AlphaFoldDB" id="A0A9C7PRF6"/>
<comment type="caution">
    <text evidence="2">The sequence shown here is derived from an EMBL/GenBank/DDBJ whole genome shotgun (WGS) entry which is preliminary data.</text>
</comment>
<dbReference type="SUPFAM" id="SSF46689">
    <property type="entry name" value="Homeodomain-like"/>
    <property type="match status" value="1"/>
</dbReference>
<evidence type="ECO:0000313" key="3">
    <source>
        <dbReference type="Proteomes" id="UP001061958"/>
    </source>
</evidence>
<protein>
    <submittedName>
        <fullName evidence="2">Uncharacterized protein</fullName>
    </submittedName>
</protein>
<dbReference type="OrthoDB" id="608866at2759"/>
<dbReference type="Proteomes" id="UP001061958">
    <property type="component" value="Unassembled WGS sequence"/>
</dbReference>
<organism evidence="2 3">
    <name type="scientific">Galdieria partita</name>
    <dbReference type="NCBI Taxonomy" id="83374"/>
    <lineage>
        <taxon>Eukaryota</taxon>
        <taxon>Rhodophyta</taxon>
        <taxon>Bangiophyceae</taxon>
        <taxon>Galdieriales</taxon>
        <taxon>Galdieriaceae</taxon>
        <taxon>Galdieria</taxon>
    </lineage>
</organism>
<name>A0A9C7PRF6_9RHOD</name>
<proteinExistence type="predicted"/>
<evidence type="ECO:0000313" key="2">
    <source>
        <dbReference type="EMBL" id="GJQ09104.1"/>
    </source>
</evidence>
<reference evidence="2" key="2">
    <citation type="submission" date="2022-01" db="EMBL/GenBank/DDBJ databases">
        <authorList>
            <person name="Hirooka S."/>
            <person name="Miyagishima S.Y."/>
        </authorList>
    </citation>
    <scope>NUCLEOTIDE SEQUENCE</scope>
    <source>
        <strain evidence="2">NBRC 102759</strain>
    </source>
</reference>
<dbReference type="CDD" id="cd00167">
    <property type="entry name" value="SANT"/>
    <property type="match status" value="1"/>
</dbReference>
<accession>A0A9C7PRF6</accession>
<gene>
    <name evidence="2" type="ORF">GpartN1_g895.t1</name>
</gene>
<evidence type="ECO:0000256" key="1">
    <source>
        <dbReference type="SAM" id="MobiDB-lite"/>
    </source>
</evidence>